<comment type="catalytic activity">
    <reaction evidence="14">
        <text>octadecanoyl-CoA + 2 Fe(II)-[cytochrome b5] + O2 + 2 H(+) = (9Z)-octadecenoyl-CoA + 2 Fe(III)-[cytochrome b5] + 2 H2O</text>
        <dbReference type="Rhea" id="RHEA:19721"/>
        <dbReference type="Rhea" id="RHEA-COMP:10438"/>
        <dbReference type="Rhea" id="RHEA-COMP:10439"/>
        <dbReference type="ChEBI" id="CHEBI:15377"/>
        <dbReference type="ChEBI" id="CHEBI:15378"/>
        <dbReference type="ChEBI" id="CHEBI:15379"/>
        <dbReference type="ChEBI" id="CHEBI:29033"/>
        <dbReference type="ChEBI" id="CHEBI:29034"/>
        <dbReference type="ChEBI" id="CHEBI:57387"/>
        <dbReference type="ChEBI" id="CHEBI:57394"/>
        <dbReference type="EC" id="1.14.19.1"/>
    </reaction>
</comment>
<evidence type="ECO:0000256" key="14">
    <source>
        <dbReference type="PIRNR" id="PIRNR000345"/>
    </source>
</evidence>
<evidence type="ECO:0000259" key="16">
    <source>
        <dbReference type="PROSITE" id="PS50255"/>
    </source>
</evidence>
<dbReference type="GO" id="GO:0004768">
    <property type="term" value="F:stearoyl-CoA 9-desaturase activity"/>
    <property type="evidence" value="ECO:0007669"/>
    <property type="project" value="UniProtKB-UniRule"/>
</dbReference>
<evidence type="ECO:0000256" key="5">
    <source>
        <dbReference type="ARBA" id="ARBA00022692"/>
    </source>
</evidence>
<dbReference type="GO" id="GO:0006636">
    <property type="term" value="P:unsaturated fatty acid biosynthetic process"/>
    <property type="evidence" value="ECO:0007669"/>
    <property type="project" value="UniProtKB-UniRule"/>
</dbReference>
<evidence type="ECO:0000256" key="1">
    <source>
        <dbReference type="ARBA" id="ARBA00004141"/>
    </source>
</evidence>
<feature type="domain" description="Cytochrome b5 heme-binding" evidence="16">
    <location>
        <begin position="333"/>
        <end position="412"/>
    </location>
</feature>
<evidence type="ECO:0000256" key="6">
    <source>
        <dbReference type="ARBA" id="ARBA00022723"/>
    </source>
</evidence>
<keyword evidence="8 15" id="KW-1133">Transmembrane helix</keyword>
<gene>
    <name evidence="17" type="primary">ABSGL_13589.1 scaffold 14267</name>
</gene>
<evidence type="ECO:0000256" key="13">
    <source>
        <dbReference type="ARBA" id="ARBA00023160"/>
    </source>
</evidence>
<dbReference type="InterPro" id="IPR005804">
    <property type="entry name" value="FA_desaturase_dom"/>
</dbReference>
<keyword evidence="10 14" id="KW-0408">Iron</keyword>
<comment type="subcellular location">
    <subcellularLocation>
        <location evidence="1">Membrane</location>
        <topology evidence="1">Multi-pass membrane protein</topology>
    </subcellularLocation>
</comment>
<dbReference type="PROSITE" id="PS00191">
    <property type="entry name" value="CYTOCHROME_B5_1"/>
    <property type="match status" value="1"/>
</dbReference>
<keyword evidence="3 14" id="KW-0444">Lipid biosynthesis</keyword>
<dbReference type="Gene3D" id="3.10.120.10">
    <property type="entry name" value="Cytochrome b5-like heme/steroid binding domain"/>
    <property type="match status" value="1"/>
</dbReference>
<keyword evidence="5 15" id="KW-0812">Transmembrane</keyword>
<dbReference type="OMA" id="NCTFILF"/>
<keyword evidence="18" id="KW-1185">Reference proteome</keyword>
<dbReference type="CDD" id="cd03505">
    <property type="entry name" value="Delta9-FADS-like"/>
    <property type="match status" value="1"/>
</dbReference>
<reference evidence="17" key="1">
    <citation type="submission" date="2016-04" db="EMBL/GenBank/DDBJ databases">
        <authorList>
            <person name="Evans L.H."/>
            <person name="Alamgir A."/>
            <person name="Owens N."/>
            <person name="Weber N.D."/>
            <person name="Virtaneva K."/>
            <person name="Barbian K."/>
            <person name="Babar A."/>
            <person name="Rosenke K."/>
        </authorList>
    </citation>
    <scope>NUCLEOTIDE SEQUENCE [LARGE SCALE GENOMIC DNA]</scope>
    <source>
        <strain evidence="17">CBS 101.48</strain>
    </source>
</reference>
<evidence type="ECO:0000256" key="9">
    <source>
        <dbReference type="ARBA" id="ARBA00023002"/>
    </source>
</evidence>
<keyword evidence="4 14" id="KW-0349">Heme</keyword>
<dbReference type="EC" id="1.14.19.1" evidence="14"/>
<dbReference type="PRINTS" id="PR00075">
    <property type="entry name" value="FACDDSATRASE"/>
</dbReference>
<dbReference type="AlphaFoldDB" id="A0A163MRP7"/>
<dbReference type="GO" id="GO:0005789">
    <property type="term" value="C:endoplasmic reticulum membrane"/>
    <property type="evidence" value="ECO:0007669"/>
    <property type="project" value="TreeGrafter"/>
</dbReference>
<dbReference type="GO" id="GO:0020037">
    <property type="term" value="F:heme binding"/>
    <property type="evidence" value="ECO:0007669"/>
    <property type="project" value="InterPro"/>
</dbReference>
<dbReference type="Pfam" id="PF00173">
    <property type="entry name" value="Cyt-b5"/>
    <property type="match status" value="1"/>
</dbReference>
<dbReference type="PANTHER" id="PTHR11351">
    <property type="entry name" value="ACYL-COA DESATURASE"/>
    <property type="match status" value="1"/>
</dbReference>
<organism evidence="17">
    <name type="scientific">Absidia glauca</name>
    <name type="common">Pin mould</name>
    <dbReference type="NCBI Taxonomy" id="4829"/>
    <lineage>
        <taxon>Eukaryota</taxon>
        <taxon>Fungi</taxon>
        <taxon>Fungi incertae sedis</taxon>
        <taxon>Mucoromycota</taxon>
        <taxon>Mucoromycotina</taxon>
        <taxon>Mucoromycetes</taxon>
        <taxon>Mucorales</taxon>
        <taxon>Cunninghamellaceae</taxon>
        <taxon>Absidia</taxon>
    </lineage>
</organism>
<evidence type="ECO:0000256" key="11">
    <source>
        <dbReference type="ARBA" id="ARBA00023098"/>
    </source>
</evidence>
<protein>
    <recommendedName>
        <fullName evidence="14">Acyl-CoA desaturase</fullName>
        <ecNumber evidence="14">1.14.19.1</ecNumber>
    </recommendedName>
</protein>
<keyword evidence="13 14" id="KW-0275">Fatty acid biosynthesis</keyword>
<dbReference type="InParanoid" id="A0A163MRP7"/>
<evidence type="ECO:0000313" key="17">
    <source>
        <dbReference type="EMBL" id="SAM07931.1"/>
    </source>
</evidence>
<keyword evidence="14" id="KW-0249">Electron transport</keyword>
<comment type="function">
    <text evidence="14">Stearoyl-CoA desaturase that utilizes O(2) and electrons from reduced cytochrome b5 to introduce the first double bond into saturated fatty acyl-CoA substrates.</text>
</comment>
<evidence type="ECO:0000256" key="15">
    <source>
        <dbReference type="SAM" id="Phobius"/>
    </source>
</evidence>
<dbReference type="EMBL" id="LT554871">
    <property type="protein sequence ID" value="SAM07931.1"/>
    <property type="molecule type" value="Genomic_DNA"/>
</dbReference>
<dbReference type="OrthoDB" id="10260134at2759"/>
<dbReference type="InterPro" id="IPR001199">
    <property type="entry name" value="Cyt_B5-like_heme/steroid-bd"/>
</dbReference>
<keyword evidence="12 15" id="KW-0472">Membrane</keyword>
<sequence length="434" mass="50113">MVYAYTKSEARKLPEAKTKLPSLFDEKVSLRNWYRFVNWPQSILLLGTPLIAFYGMATTELQTKTLLWSILYYFITGMCITGGYHRLFAHRSYVASTALKIYFCCLGSGAIEGSVYWWARGHRAHHRWTDTDKDPYSAHRGFFFSHFGWMLVARPKNRIGYADVADLKSDPIIQFQHAHYPWFALFFGFLFPTLVAGLGWADFRGGYFYAAVARMCFLHHSTFCVNSLAHIFGEGTFDDHHTPRDHWVTAVITFGEGYHNFHHEFPQDYRNAIRWYQYDPTKWMIKTCLFLGLARDLKTFPSNEVNKGIVQMKEKKLMAERRQLAFGTPLQDLPIYTWDEYQDLMLNGRNKWILIEGVLYDVCDFMHDHPGGAKYLSSAVGKDMTTAFNGAIYNHSNAARNLLTTFRCGVLQNGMQVMADDPSNDDTDLVDNNL</sequence>
<dbReference type="PANTHER" id="PTHR11351:SF31">
    <property type="entry name" value="DESATURASE 1, ISOFORM A-RELATED"/>
    <property type="match status" value="1"/>
</dbReference>
<dbReference type="PROSITE" id="PS00476">
    <property type="entry name" value="FATTY_ACID_DESATUR_1"/>
    <property type="match status" value="1"/>
</dbReference>
<keyword evidence="7 14" id="KW-0276">Fatty acid metabolism</keyword>
<evidence type="ECO:0000313" key="18">
    <source>
        <dbReference type="Proteomes" id="UP000078561"/>
    </source>
</evidence>
<comment type="cofactor">
    <cofactor evidence="14">
        <name>Fe(2+)</name>
        <dbReference type="ChEBI" id="CHEBI:29033"/>
    </cofactor>
    <text evidence="14">Expected to bind 2 Fe(2+) ions per subunit.</text>
</comment>
<feature type="transmembrane region" description="Helical" evidence="15">
    <location>
        <begin position="180"/>
        <end position="201"/>
    </location>
</feature>
<dbReference type="InterPro" id="IPR009160">
    <property type="entry name" value="Acyl-CoA_deSatase_haem/ster-bd"/>
</dbReference>
<evidence type="ECO:0000256" key="7">
    <source>
        <dbReference type="ARBA" id="ARBA00022832"/>
    </source>
</evidence>
<keyword evidence="11 14" id="KW-0443">Lipid metabolism</keyword>
<keyword evidence="6 14" id="KW-0479">Metal-binding</keyword>
<accession>A0A163MRP7</accession>
<dbReference type="FunCoup" id="A0A163MRP7">
    <property type="interactions" value="285"/>
</dbReference>
<dbReference type="GO" id="GO:0005506">
    <property type="term" value="F:iron ion binding"/>
    <property type="evidence" value="ECO:0007669"/>
    <property type="project" value="TreeGrafter"/>
</dbReference>
<dbReference type="SUPFAM" id="SSF55856">
    <property type="entry name" value="Cytochrome b5-like heme/steroid binding domain"/>
    <property type="match status" value="1"/>
</dbReference>
<dbReference type="InterPro" id="IPR015876">
    <property type="entry name" value="Acyl-CoA_DS"/>
</dbReference>
<dbReference type="InterPro" id="IPR036400">
    <property type="entry name" value="Cyt_B5-like_heme/steroid_sf"/>
</dbReference>
<evidence type="ECO:0000256" key="12">
    <source>
        <dbReference type="ARBA" id="ARBA00023136"/>
    </source>
</evidence>
<keyword evidence="14" id="KW-0813">Transport</keyword>
<dbReference type="STRING" id="4829.A0A163MRP7"/>
<keyword evidence="9 14" id="KW-0560">Oxidoreductase</keyword>
<comment type="similarity">
    <text evidence="2 14">Belongs to the fatty acid desaturase type 1 family.</text>
</comment>
<dbReference type="PIRSF" id="PIRSF000345">
    <property type="entry name" value="OLE1"/>
    <property type="match status" value="1"/>
</dbReference>
<evidence type="ECO:0000256" key="10">
    <source>
        <dbReference type="ARBA" id="ARBA00023004"/>
    </source>
</evidence>
<proteinExistence type="inferred from homology"/>
<dbReference type="SMART" id="SM01117">
    <property type="entry name" value="Cyt-b5"/>
    <property type="match status" value="1"/>
</dbReference>
<dbReference type="Pfam" id="PF00487">
    <property type="entry name" value="FA_desaturase"/>
    <property type="match status" value="1"/>
</dbReference>
<feature type="transmembrane region" description="Helical" evidence="15">
    <location>
        <begin position="66"/>
        <end position="87"/>
    </location>
</feature>
<dbReference type="Proteomes" id="UP000078561">
    <property type="component" value="Unassembled WGS sequence"/>
</dbReference>
<dbReference type="InterPro" id="IPR018506">
    <property type="entry name" value="Cyt_B5_heme-BS"/>
</dbReference>
<dbReference type="InterPro" id="IPR001522">
    <property type="entry name" value="FADS-1_CS"/>
</dbReference>
<evidence type="ECO:0000256" key="3">
    <source>
        <dbReference type="ARBA" id="ARBA00022516"/>
    </source>
</evidence>
<evidence type="ECO:0000256" key="4">
    <source>
        <dbReference type="ARBA" id="ARBA00022617"/>
    </source>
</evidence>
<name>A0A163MRP7_ABSGL</name>
<feature type="transmembrane region" description="Helical" evidence="15">
    <location>
        <begin position="36"/>
        <end position="54"/>
    </location>
</feature>
<evidence type="ECO:0000256" key="8">
    <source>
        <dbReference type="ARBA" id="ARBA00022989"/>
    </source>
</evidence>
<dbReference type="PROSITE" id="PS50255">
    <property type="entry name" value="CYTOCHROME_B5_2"/>
    <property type="match status" value="1"/>
</dbReference>
<dbReference type="PRINTS" id="PR00363">
    <property type="entry name" value="CYTOCHROMEB5"/>
</dbReference>
<evidence type="ECO:0000256" key="2">
    <source>
        <dbReference type="ARBA" id="ARBA00009295"/>
    </source>
</evidence>